<dbReference type="PANTHER" id="PTHR28026:SF9">
    <property type="entry name" value="2-HYDROXY-PALMITIC ACID DIOXYGENASE MPO1"/>
    <property type="match status" value="1"/>
</dbReference>
<evidence type="ECO:0000256" key="1">
    <source>
        <dbReference type="SAM" id="Phobius"/>
    </source>
</evidence>
<feature type="transmembrane region" description="Helical" evidence="1">
    <location>
        <begin position="103"/>
        <end position="120"/>
    </location>
</feature>
<dbReference type="PANTHER" id="PTHR28026">
    <property type="entry name" value="DUF962 DOMAIN PROTEIN (AFU_ORTHOLOGUE AFUA_8G05310)"/>
    <property type="match status" value="1"/>
</dbReference>
<accession>A0A5D8ZLE0</accession>
<keyword evidence="1" id="KW-0472">Membrane</keyword>
<name>A0A5D8ZLE0_9FLAO</name>
<dbReference type="InterPro" id="IPR009305">
    <property type="entry name" value="Mpo1-like"/>
</dbReference>
<evidence type="ECO:0000313" key="2">
    <source>
        <dbReference type="EMBL" id="TZF94983.1"/>
    </source>
</evidence>
<dbReference type="Proteomes" id="UP000323884">
    <property type="component" value="Unassembled WGS sequence"/>
</dbReference>
<dbReference type="EMBL" id="VTRU01000003">
    <property type="protein sequence ID" value="TZF94983.1"/>
    <property type="molecule type" value="Genomic_DNA"/>
</dbReference>
<feature type="transmembrane region" description="Helical" evidence="1">
    <location>
        <begin position="78"/>
        <end position="97"/>
    </location>
</feature>
<comment type="caution">
    <text evidence="2">The sequence shown here is derived from an EMBL/GenBank/DDBJ whole genome shotgun (WGS) entry which is preliminary data.</text>
</comment>
<keyword evidence="1" id="KW-1133">Transmembrane helix</keyword>
<gene>
    <name evidence="2" type="ORF">FW781_13870</name>
</gene>
<feature type="transmembrane region" description="Helical" evidence="1">
    <location>
        <begin position="132"/>
        <end position="150"/>
    </location>
</feature>
<sequence length="157" mass="18256">MRKVDLLFAEYSKSHRNATNKFIHWICVPLIFWAVLGFASLIPSPHFCASYFGCVSIISLMMIALIILFYIRLSLLMAIVMAFIMLIMEHFIYLTNISFGKQAWIVYLSVFVITWIFQLIGHKIEGQKPSFLKDLQFLLIGPIWLLAFILKKTGIRY</sequence>
<dbReference type="AlphaFoldDB" id="A0A5D8ZLE0"/>
<proteinExistence type="predicted"/>
<evidence type="ECO:0000313" key="3">
    <source>
        <dbReference type="Proteomes" id="UP000323884"/>
    </source>
</evidence>
<dbReference type="GO" id="GO:0046521">
    <property type="term" value="P:sphingoid catabolic process"/>
    <property type="evidence" value="ECO:0007669"/>
    <property type="project" value="TreeGrafter"/>
</dbReference>
<keyword evidence="3" id="KW-1185">Reference proteome</keyword>
<keyword evidence="1" id="KW-0812">Transmembrane</keyword>
<feature type="transmembrane region" description="Helical" evidence="1">
    <location>
        <begin position="49"/>
        <end position="71"/>
    </location>
</feature>
<dbReference type="Pfam" id="PF06127">
    <property type="entry name" value="Mpo1-like"/>
    <property type="match status" value="1"/>
</dbReference>
<dbReference type="OrthoDB" id="5515308at2"/>
<dbReference type="RefSeq" id="WP_149387968.1">
    <property type="nucleotide sequence ID" value="NZ_VTRU01000003.1"/>
</dbReference>
<organism evidence="2 3">
    <name type="scientific">Chryseobacterium panacisoli</name>
    <dbReference type="NCBI Taxonomy" id="1807141"/>
    <lineage>
        <taxon>Bacteria</taxon>
        <taxon>Pseudomonadati</taxon>
        <taxon>Bacteroidota</taxon>
        <taxon>Flavobacteriia</taxon>
        <taxon>Flavobacteriales</taxon>
        <taxon>Weeksellaceae</taxon>
        <taxon>Chryseobacterium group</taxon>
        <taxon>Chryseobacterium</taxon>
    </lineage>
</organism>
<reference evidence="2 3" key="1">
    <citation type="submission" date="2019-08" db="EMBL/GenBank/DDBJ databases">
        <title>Draft genome sequence of Chryseobacterium sp. Gsoil 183.</title>
        <authorList>
            <person name="Im W.-T."/>
        </authorList>
    </citation>
    <scope>NUCLEOTIDE SEQUENCE [LARGE SCALE GENOMIC DNA]</scope>
    <source>
        <strain evidence="2 3">Gsoil 183</strain>
    </source>
</reference>
<protein>
    <submittedName>
        <fullName evidence="2">DUF962 domain-containing protein</fullName>
    </submittedName>
</protein>
<feature type="transmembrane region" description="Helical" evidence="1">
    <location>
        <begin position="22"/>
        <end position="43"/>
    </location>
</feature>
<dbReference type="GO" id="GO:0016020">
    <property type="term" value="C:membrane"/>
    <property type="evidence" value="ECO:0007669"/>
    <property type="project" value="GOC"/>
</dbReference>